<sequence length="228" mass="25087">MHFRTGPLRERLRDAFGEEARLLFAAERIAAPYIARRTVRDAGGEASVPGWTPLIARLAERALALGLPRLAGRLRQAAPALEDRWAPALYRHGYAQAAAARLLRTMETRPLRAEESFALGEILVLKGLYGEATALFENALADEGMAPRARLGAAFCALAMAREALLPWAETATPAYGGGWPLADLEQLQQAIVRTEAAGWRTPWTAAQRRRMNDGEDEADHALHDRQK</sequence>
<name>A0ABS3WLN1_9BACL</name>
<dbReference type="Proteomes" id="UP000670947">
    <property type="component" value="Unassembled WGS sequence"/>
</dbReference>
<evidence type="ECO:0000313" key="3">
    <source>
        <dbReference type="Proteomes" id="UP000670947"/>
    </source>
</evidence>
<evidence type="ECO:0008006" key="4">
    <source>
        <dbReference type="Google" id="ProtNLM"/>
    </source>
</evidence>
<evidence type="ECO:0000313" key="2">
    <source>
        <dbReference type="EMBL" id="MBO7749035.1"/>
    </source>
</evidence>
<dbReference type="EMBL" id="JAGGDJ010000102">
    <property type="protein sequence ID" value="MBO7749035.1"/>
    <property type="molecule type" value="Genomic_DNA"/>
</dbReference>
<gene>
    <name evidence="2" type="ORF">I8J29_33225</name>
</gene>
<feature type="region of interest" description="Disordered" evidence="1">
    <location>
        <begin position="204"/>
        <end position="228"/>
    </location>
</feature>
<evidence type="ECO:0000256" key="1">
    <source>
        <dbReference type="SAM" id="MobiDB-lite"/>
    </source>
</evidence>
<comment type="caution">
    <text evidence="2">The sequence shown here is derived from an EMBL/GenBank/DDBJ whole genome shotgun (WGS) entry which is preliminary data.</text>
</comment>
<organism evidence="2 3">
    <name type="scientific">Paenibacillus artemisiicola</name>
    <dbReference type="NCBI Taxonomy" id="1172618"/>
    <lineage>
        <taxon>Bacteria</taxon>
        <taxon>Bacillati</taxon>
        <taxon>Bacillota</taxon>
        <taxon>Bacilli</taxon>
        <taxon>Bacillales</taxon>
        <taxon>Paenibacillaceae</taxon>
        <taxon>Paenibacillus</taxon>
    </lineage>
</organism>
<protein>
    <recommendedName>
        <fullName evidence="4">Tetratricopeptide repeat protein</fullName>
    </recommendedName>
</protein>
<reference evidence="2 3" key="1">
    <citation type="submission" date="2021-03" db="EMBL/GenBank/DDBJ databases">
        <title>Paenibacillus artemisicola MWE-103 whole genome sequence.</title>
        <authorList>
            <person name="Ham Y.J."/>
        </authorList>
    </citation>
    <scope>NUCLEOTIDE SEQUENCE [LARGE SCALE GENOMIC DNA]</scope>
    <source>
        <strain evidence="2 3">MWE-103</strain>
    </source>
</reference>
<keyword evidence="3" id="KW-1185">Reference proteome</keyword>
<proteinExistence type="predicted"/>
<accession>A0ABS3WLN1</accession>
<dbReference type="RefSeq" id="WP_208851537.1">
    <property type="nucleotide sequence ID" value="NZ_JAGGDJ010000102.1"/>
</dbReference>